<keyword evidence="3" id="KW-1185">Reference proteome</keyword>
<accession>A0A9P4LZL7</accession>
<comment type="caution">
    <text evidence="2">The sequence shown here is derived from an EMBL/GenBank/DDBJ whole genome shotgun (WGS) entry which is preliminary data.</text>
</comment>
<gene>
    <name evidence="2" type="ORF">NA57DRAFT_82089</name>
</gene>
<proteinExistence type="predicted"/>
<dbReference type="Proteomes" id="UP000799772">
    <property type="component" value="Unassembled WGS sequence"/>
</dbReference>
<reference evidence="2" key="1">
    <citation type="journal article" date="2020" name="Stud. Mycol.">
        <title>101 Dothideomycetes genomes: a test case for predicting lifestyles and emergence of pathogens.</title>
        <authorList>
            <person name="Haridas S."/>
            <person name="Albert R."/>
            <person name="Binder M."/>
            <person name="Bloem J."/>
            <person name="Labutti K."/>
            <person name="Salamov A."/>
            <person name="Andreopoulos B."/>
            <person name="Baker S."/>
            <person name="Barry K."/>
            <person name="Bills G."/>
            <person name="Bluhm B."/>
            <person name="Cannon C."/>
            <person name="Castanera R."/>
            <person name="Culley D."/>
            <person name="Daum C."/>
            <person name="Ezra D."/>
            <person name="Gonzalez J."/>
            <person name="Henrissat B."/>
            <person name="Kuo A."/>
            <person name="Liang C."/>
            <person name="Lipzen A."/>
            <person name="Lutzoni F."/>
            <person name="Magnuson J."/>
            <person name="Mondo S."/>
            <person name="Nolan M."/>
            <person name="Ohm R."/>
            <person name="Pangilinan J."/>
            <person name="Park H.-J."/>
            <person name="Ramirez L."/>
            <person name="Alfaro M."/>
            <person name="Sun H."/>
            <person name="Tritt A."/>
            <person name="Yoshinaga Y."/>
            <person name="Zwiers L.-H."/>
            <person name="Turgeon B."/>
            <person name="Goodwin S."/>
            <person name="Spatafora J."/>
            <person name="Crous P."/>
            <person name="Grigoriev I."/>
        </authorList>
    </citation>
    <scope>NUCLEOTIDE SEQUENCE</scope>
    <source>
        <strain evidence="2">CBS 133067</strain>
    </source>
</reference>
<feature type="compositionally biased region" description="Basic and acidic residues" evidence="1">
    <location>
        <begin position="185"/>
        <end position="194"/>
    </location>
</feature>
<organism evidence="2 3">
    <name type="scientific">Rhizodiscina lignyota</name>
    <dbReference type="NCBI Taxonomy" id="1504668"/>
    <lineage>
        <taxon>Eukaryota</taxon>
        <taxon>Fungi</taxon>
        <taxon>Dikarya</taxon>
        <taxon>Ascomycota</taxon>
        <taxon>Pezizomycotina</taxon>
        <taxon>Dothideomycetes</taxon>
        <taxon>Pleosporomycetidae</taxon>
        <taxon>Aulographales</taxon>
        <taxon>Rhizodiscinaceae</taxon>
        <taxon>Rhizodiscina</taxon>
    </lineage>
</organism>
<sequence>MDTTNADIDDIAEREAVQEEIERATNSQLRYALSMINWFESTPRADIRRYVTKSLPLGLEELPSCDWRDFRLRHVRKAQWEVEENAEINEALNILASSGSPAKIDDALNTLASPPRAVNGPRHIWPRAPKSVRFAPILMEETISTRESGTTQGSSTQLGENSTKNSSRPAKEKEKRKEKRRKLKLQLEQKRTDETTSELLPRFSVERRPEAAVNPVIEIEEDGAEESADENTERRVECAKRNLSQMLVANIMHQIATAR</sequence>
<name>A0A9P4LZL7_9PEZI</name>
<feature type="region of interest" description="Disordered" evidence="1">
    <location>
        <begin position="142"/>
        <end position="196"/>
    </location>
</feature>
<evidence type="ECO:0000313" key="2">
    <source>
        <dbReference type="EMBL" id="KAF2092726.1"/>
    </source>
</evidence>
<dbReference type="EMBL" id="ML978143">
    <property type="protein sequence ID" value="KAF2092726.1"/>
    <property type="molecule type" value="Genomic_DNA"/>
</dbReference>
<evidence type="ECO:0000256" key="1">
    <source>
        <dbReference type="SAM" id="MobiDB-lite"/>
    </source>
</evidence>
<evidence type="ECO:0000313" key="3">
    <source>
        <dbReference type="Proteomes" id="UP000799772"/>
    </source>
</evidence>
<protein>
    <submittedName>
        <fullName evidence="2">Uncharacterized protein</fullName>
    </submittedName>
</protein>
<dbReference type="AlphaFoldDB" id="A0A9P4LZL7"/>
<feature type="compositionally biased region" description="Polar residues" evidence="1">
    <location>
        <begin position="145"/>
        <end position="168"/>
    </location>
</feature>